<dbReference type="Proteomes" id="UP001194580">
    <property type="component" value="Unassembled WGS sequence"/>
</dbReference>
<evidence type="ECO:0000313" key="2">
    <source>
        <dbReference type="EMBL" id="KAG0270870.1"/>
    </source>
</evidence>
<dbReference type="EMBL" id="JAAAIL010001289">
    <property type="protein sequence ID" value="KAG0270870.1"/>
    <property type="molecule type" value="Genomic_DNA"/>
</dbReference>
<keyword evidence="3" id="KW-1185">Reference proteome</keyword>
<feature type="region of interest" description="Disordered" evidence="1">
    <location>
        <begin position="53"/>
        <end position="108"/>
    </location>
</feature>
<protein>
    <submittedName>
        <fullName evidence="2">Uncharacterized protein</fullName>
    </submittedName>
</protein>
<feature type="compositionally biased region" description="Polar residues" evidence="1">
    <location>
        <begin position="485"/>
        <end position="506"/>
    </location>
</feature>
<feature type="compositionally biased region" description="Low complexity" evidence="1">
    <location>
        <begin position="444"/>
        <end position="456"/>
    </location>
</feature>
<feature type="region of interest" description="Disordered" evidence="1">
    <location>
        <begin position="120"/>
        <end position="153"/>
    </location>
</feature>
<comment type="caution">
    <text evidence="2">The sequence shown here is derived from an EMBL/GenBank/DDBJ whole genome shotgun (WGS) entry which is preliminary data.</text>
</comment>
<gene>
    <name evidence="2" type="ORF">BGZ95_001401</name>
</gene>
<accession>A0AAD4D6X6</accession>
<feature type="compositionally biased region" description="Basic and acidic residues" evidence="1">
    <location>
        <begin position="459"/>
        <end position="472"/>
    </location>
</feature>
<feature type="region of interest" description="Disordered" evidence="1">
    <location>
        <begin position="188"/>
        <end position="217"/>
    </location>
</feature>
<name>A0AAD4D6X6_9FUNG</name>
<organism evidence="2 3">
    <name type="scientific">Linnemannia exigua</name>
    <dbReference type="NCBI Taxonomy" id="604196"/>
    <lineage>
        <taxon>Eukaryota</taxon>
        <taxon>Fungi</taxon>
        <taxon>Fungi incertae sedis</taxon>
        <taxon>Mucoromycota</taxon>
        <taxon>Mortierellomycotina</taxon>
        <taxon>Mortierellomycetes</taxon>
        <taxon>Mortierellales</taxon>
        <taxon>Mortierellaceae</taxon>
        <taxon>Linnemannia</taxon>
    </lineage>
</organism>
<sequence length="532" mass="57624">MYSLLGHGPSQKRRTGTSQTNQAALSKRLLDEGLRTQVNDVSSRKILVAPSSIMSGVSSESHRVVPARSRSVSTVSESGSRKSKARRQPLATPRPTPTPPLLKRDSSISTVLYRSSQDTEADWSSAVSHIDEVESDSSQSRMSAMRSRESSVTPPITSMAQAMSISGYGQLASLLAEKEMHQRIYSAPASLSPGVPPPPPPPPLFPQTPSSKMRTPPVNEATRSMAMVLNELSTSKVQLRKTDSPFLSRISSAIDSSPNSKFSRVVFKSRLDMISDKYSGNSTRGSTAPLSLVSHLRGPSNGTNLNGSASPLLDKVKLETPVKRGIQPGFQEPGVEREEEELTWPSPGTVRQADSRLEVAAKDLSRKQDGKEQGAVISRSSGELKTKRAEDKADYGTPKAHNLVEGKRKWTSRTSYTTEAESREVTPATATNGSNAGAESEDMTSLSSGGLSTESSIFGRERSGPRLDDNNTRPRRPARPRSMVLSRSMTDPTTLHSSGGVSTATPTMTIADKEKERQWFLESDMDGWKVAQ</sequence>
<feature type="compositionally biased region" description="Basic and acidic residues" evidence="1">
    <location>
        <begin position="353"/>
        <end position="372"/>
    </location>
</feature>
<feature type="compositionally biased region" description="Pro residues" evidence="1">
    <location>
        <begin position="194"/>
        <end position="206"/>
    </location>
</feature>
<reference evidence="2" key="1">
    <citation type="journal article" date="2020" name="Fungal Divers.">
        <title>Resolving the Mortierellaceae phylogeny through synthesis of multi-gene phylogenetics and phylogenomics.</title>
        <authorList>
            <person name="Vandepol N."/>
            <person name="Liber J."/>
            <person name="Desiro A."/>
            <person name="Na H."/>
            <person name="Kennedy M."/>
            <person name="Barry K."/>
            <person name="Grigoriev I.V."/>
            <person name="Miller A.N."/>
            <person name="O'Donnell K."/>
            <person name="Stajich J.E."/>
            <person name="Bonito G."/>
        </authorList>
    </citation>
    <scope>NUCLEOTIDE SEQUENCE</scope>
    <source>
        <strain evidence="2">NRRL 28262</strain>
    </source>
</reference>
<feature type="region of interest" description="Disordered" evidence="1">
    <location>
        <begin position="1"/>
        <end position="23"/>
    </location>
</feature>
<feature type="compositionally biased region" description="Polar residues" evidence="1">
    <location>
        <begin position="428"/>
        <end position="437"/>
    </location>
</feature>
<feature type="region of interest" description="Disordered" evidence="1">
    <location>
        <begin position="325"/>
        <end position="506"/>
    </location>
</feature>
<evidence type="ECO:0000313" key="3">
    <source>
        <dbReference type="Proteomes" id="UP001194580"/>
    </source>
</evidence>
<proteinExistence type="predicted"/>
<evidence type="ECO:0000256" key="1">
    <source>
        <dbReference type="SAM" id="MobiDB-lite"/>
    </source>
</evidence>
<feature type="compositionally biased region" description="Basic and acidic residues" evidence="1">
    <location>
        <begin position="382"/>
        <end position="394"/>
    </location>
</feature>
<feature type="compositionally biased region" description="Low complexity" evidence="1">
    <location>
        <begin position="136"/>
        <end position="145"/>
    </location>
</feature>
<feature type="compositionally biased region" description="Low complexity" evidence="1">
    <location>
        <begin position="68"/>
        <end position="78"/>
    </location>
</feature>
<dbReference type="AlphaFoldDB" id="A0AAD4D6X6"/>